<dbReference type="InterPro" id="IPR003825">
    <property type="entry name" value="Colicin-V_CvpA"/>
</dbReference>
<proteinExistence type="predicted"/>
<sequence length="160" mass="18692">MILSLFIILILIFSFFTGYQSGFILELFHLISYVFAWIISLILINPIDWLIDDWFLRGTSSKLFIHGLIFFLIFLIIHYFIIKMGMFFNVLSHFPVIHKLNQIGGGIISFLICYFIIFLVLTIGLQTNITTFQNQYYNSSIAELIVNQTPMISHHVFNNL</sequence>
<evidence type="ECO:0008006" key="8">
    <source>
        <dbReference type="Google" id="ProtNLM"/>
    </source>
</evidence>
<name>A0A9W6ESP5_9LACO</name>
<evidence type="ECO:0000256" key="1">
    <source>
        <dbReference type="ARBA" id="ARBA00004141"/>
    </source>
</evidence>
<keyword evidence="4 5" id="KW-0472">Membrane</keyword>
<keyword evidence="7" id="KW-1185">Reference proteome</keyword>
<dbReference type="EMBL" id="BRPL01000002">
    <property type="protein sequence ID" value="GLB46687.1"/>
    <property type="molecule type" value="Genomic_DNA"/>
</dbReference>
<reference evidence="6" key="1">
    <citation type="submission" date="2022-07" db="EMBL/GenBank/DDBJ databases">
        <authorList>
            <person name="Kouya T."/>
            <person name="Ishiyama Y."/>
        </authorList>
    </citation>
    <scope>NUCLEOTIDE SEQUENCE</scope>
    <source>
        <strain evidence="6">WR16-4</strain>
    </source>
</reference>
<evidence type="ECO:0000256" key="4">
    <source>
        <dbReference type="ARBA" id="ARBA00023136"/>
    </source>
</evidence>
<comment type="subcellular location">
    <subcellularLocation>
        <location evidence="1">Membrane</location>
        <topology evidence="1">Multi-pass membrane protein</topology>
    </subcellularLocation>
</comment>
<dbReference type="Proteomes" id="UP001144204">
    <property type="component" value="Unassembled WGS sequence"/>
</dbReference>
<dbReference type="RefSeq" id="WP_286136147.1">
    <property type="nucleotide sequence ID" value="NZ_BRPL01000002.1"/>
</dbReference>
<keyword evidence="3 5" id="KW-1133">Transmembrane helix</keyword>
<dbReference type="AlphaFoldDB" id="A0A9W6ESP5"/>
<dbReference type="GO" id="GO:0009403">
    <property type="term" value="P:toxin biosynthetic process"/>
    <property type="evidence" value="ECO:0007669"/>
    <property type="project" value="InterPro"/>
</dbReference>
<evidence type="ECO:0000256" key="5">
    <source>
        <dbReference type="SAM" id="Phobius"/>
    </source>
</evidence>
<feature type="transmembrane region" description="Helical" evidence="5">
    <location>
        <begin position="102"/>
        <end position="125"/>
    </location>
</feature>
<evidence type="ECO:0000313" key="6">
    <source>
        <dbReference type="EMBL" id="GLB46687.1"/>
    </source>
</evidence>
<dbReference type="PANTHER" id="PTHR37306">
    <property type="entry name" value="COLICIN V PRODUCTION PROTEIN"/>
    <property type="match status" value="1"/>
</dbReference>
<feature type="transmembrane region" description="Helical" evidence="5">
    <location>
        <begin position="30"/>
        <end position="51"/>
    </location>
</feature>
<gene>
    <name evidence="6" type="ORF">WR164_06660</name>
</gene>
<evidence type="ECO:0000256" key="3">
    <source>
        <dbReference type="ARBA" id="ARBA00022989"/>
    </source>
</evidence>
<reference evidence="6" key="2">
    <citation type="journal article" date="2023" name="PLoS ONE">
        <title>Philodulcilactobacillus myokoensis gen. nov., sp. nov., a fructophilic, acidophilic, and agar-phobic lactic acid bacterium isolated from fermented vegetable extracts.</title>
        <authorList>
            <person name="Kouya T."/>
            <person name="Ishiyama Y."/>
            <person name="Ohashi S."/>
            <person name="Kumakubo R."/>
            <person name="Yamazaki T."/>
            <person name="Otaki T."/>
        </authorList>
    </citation>
    <scope>NUCLEOTIDE SEQUENCE</scope>
    <source>
        <strain evidence="6">WR16-4</strain>
    </source>
</reference>
<evidence type="ECO:0000256" key="2">
    <source>
        <dbReference type="ARBA" id="ARBA00022692"/>
    </source>
</evidence>
<comment type="caution">
    <text evidence="6">The sequence shown here is derived from an EMBL/GenBank/DDBJ whole genome shotgun (WGS) entry which is preliminary data.</text>
</comment>
<organism evidence="6 7">
    <name type="scientific">Philodulcilactobacillus myokoensis</name>
    <dbReference type="NCBI Taxonomy" id="2929573"/>
    <lineage>
        <taxon>Bacteria</taxon>
        <taxon>Bacillati</taxon>
        <taxon>Bacillota</taxon>
        <taxon>Bacilli</taxon>
        <taxon>Lactobacillales</taxon>
        <taxon>Lactobacillaceae</taxon>
        <taxon>Philodulcilactobacillus</taxon>
    </lineage>
</organism>
<dbReference type="Pfam" id="PF02674">
    <property type="entry name" value="Colicin_V"/>
    <property type="match status" value="1"/>
</dbReference>
<protein>
    <recommendedName>
        <fullName evidence="8">CvpA family protein</fullName>
    </recommendedName>
</protein>
<keyword evidence="2 5" id="KW-0812">Transmembrane</keyword>
<dbReference type="PANTHER" id="PTHR37306:SF1">
    <property type="entry name" value="COLICIN V PRODUCTION PROTEIN"/>
    <property type="match status" value="1"/>
</dbReference>
<dbReference type="GO" id="GO:0016020">
    <property type="term" value="C:membrane"/>
    <property type="evidence" value="ECO:0007669"/>
    <property type="project" value="UniProtKB-SubCell"/>
</dbReference>
<accession>A0A9W6ESP5</accession>
<feature type="transmembrane region" description="Helical" evidence="5">
    <location>
        <begin position="63"/>
        <end position="82"/>
    </location>
</feature>
<evidence type="ECO:0000313" key="7">
    <source>
        <dbReference type="Proteomes" id="UP001144204"/>
    </source>
</evidence>